<comment type="caution">
    <text evidence="1">The sequence shown here is derived from an EMBL/GenBank/DDBJ whole genome shotgun (WGS) entry which is preliminary data.</text>
</comment>
<keyword evidence="2" id="KW-1185">Reference proteome</keyword>
<gene>
    <name evidence="1" type="ORF">NITHO_500004</name>
</gene>
<evidence type="ECO:0000313" key="1">
    <source>
        <dbReference type="EMBL" id="CCF85469.1"/>
    </source>
</evidence>
<protein>
    <recommendedName>
        <fullName evidence="3">TraD/TraG TraM recognition site domain-containing protein</fullName>
    </recommendedName>
</protein>
<proteinExistence type="predicted"/>
<evidence type="ECO:0000313" key="2">
    <source>
        <dbReference type="Proteomes" id="UP000004221"/>
    </source>
</evidence>
<name>I4ELA7_9BACT</name>
<accession>I4ELA7</accession>
<dbReference type="EMBL" id="CAGS01000446">
    <property type="protein sequence ID" value="CCF85469.1"/>
    <property type="molecule type" value="Genomic_DNA"/>
</dbReference>
<sequence length="493" mass="55834">MATFVCSTKGSGKSRYIGRVHIPQDILSRTPLVAITPVTGLIENVLDKCCYLPDPVFAECWSRIHYINMAGQPADHSGDRLIIPFPIYQRTNPTESFYDITKPFVDVIRRVDPALSAASIQGMNRLLPILLSSGIIIAALGLGIREAYSLVSDPKEWEPRIIEVAAAYPTYIDVQEAAADLLDLAQLQAKQPREFEIRTEVYRNKLAPFRFNPVMAAIFNGSSDKAISWDEVESKQLAVLIDLKDIDDAEDKRFCYFWIFHSLMRWMKKRGKHAIPFSLVIDELSECVGSVELNAEIFASDLDALLNRYARNNSVQVTLMAQELHQFQDPKIQHTLLSCGNLILGSTTNKETALLFARRFFRPDLYKIKEQLPVYGSDRGDYFELDRRNVYFTPDEQDELNSRKFLDLPTFQFYLGVSPREGTPPTSLQRFSIEALDRGIYPDPERIEAIQHGLMRRDGVRHSEVLPSRPVSPGHTVGQHPAPKIKHAVKVVG</sequence>
<evidence type="ECO:0008006" key="3">
    <source>
        <dbReference type="Google" id="ProtNLM"/>
    </source>
</evidence>
<organism evidence="1 2">
    <name type="scientific">Nitrolancea hollandica Lb</name>
    <dbReference type="NCBI Taxonomy" id="1129897"/>
    <lineage>
        <taxon>Bacteria</taxon>
        <taxon>Pseudomonadati</taxon>
        <taxon>Thermomicrobiota</taxon>
        <taxon>Thermomicrobia</taxon>
        <taxon>Sphaerobacterales</taxon>
        <taxon>Sphaerobacterineae</taxon>
        <taxon>Sphaerobacteraceae</taxon>
        <taxon>Nitrolancea</taxon>
    </lineage>
</organism>
<dbReference type="Proteomes" id="UP000004221">
    <property type="component" value="Unassembled WGS sequence"/>
</dbReference>
<dbReference type="AlphaFoldDB" id="I4ELA7"/>
<reference evidence="1 2" key="1">
    <citation type="journal article" date="2012" name="ISME J.">
        <title>Nitrification expanded: discovery, physiology and genomics of a nitrite-oxidizing bacterium from the phylum Chloroflexi.</title>
        <authorList>
            <person name="Sorokin D.Y."/>
            <person name="Lucker S."/>
            <person name="Vejmelkova D."/>
            <person name="Kostrikina N.A."/>
            <person name="Kleerebezem R."/>
            <person name="Rijpstra W.I."/>
            <person name="Damste J.S."/>
            <person name="Le Paslier D."/>
            <person name="Muyzer G."/>
            <person name="Wagner M."/>
            <person name="van Loosdrecht M.C."/>
            <person name="Daims H."/>
        </authorList>
    </citation>
    <scope>NUCLEOTIDE SEQUENCE [LARGE SCALE GENOMIC DNA]</scope>
    <source>
        <strain evidence="2">none</strain>
    </source>
</reference>